<reference evidence="7 8" key="1">
    <citation type="journal article" date="2010" name="Cell">
        <title>The genome of Naegleria gruberi illuminates early eukaryotic versatility.</title>
        <authorList>
            <person name="Fritz-Laylin L.K."/>
            <person name="Prochnik S.E."/>
            <person name="Ginger M.L."/>
            <person name="Dacks J.B."/>
            <person name="Carpenter M.L."/>
            <person name="Field M.C."/>
            <person name="Kuo A."/>
            <person name="Paredez A."/>
            <person name="Chapman J."/>
            <person name="Pham J."/>
            <person name="Shu S."/>
            <person name="Neupane R."/>
            <person name="Cipriano M."/>
            <person name="Mancuso J."/>
            <person name="Tu H."/>
            <person name="Salamov A."/>
            <person name="Lindquist E."/>
            <person name="Shapiro H."/>
            <person name="Lucas S."/>
            <person name="Grigoriev I.V."/>
            <person name="Cande W.Z."/>
            <person name="Fulton C."/>
            <person name="Rokhsar D.S."/>
            <person name="Dawson S.C."/>
        </authorList>
    </citation>
    <scope>NUCLEOTIDE SEQUENCE [LARGE SCALE GENOMIC DNA]</scope>
    <source>
        <strain evidence="7 8">NEG-M</strain>
    </source>
</reference>
<evidence type="ECO:0000256" key="3">
    <source>
        <dbReference type="ARBA" id="ARBA00023128"/>
    </source>
</evidence>
<dbReference type="AlphaFoldDB" id="D2UYR3"/>
<dbReference type="EMBL" id="GG738845">
    <property type="protein sequence ID" value="EFC50525.1"/>
    <property type="molecule type" value="Genomic_DNA"/>
</dbReference>
<feature type="domain" description="Misato Segment II tubulin-like" evidence="5">
    <location>
        <begin position="2"/>
        <end position="132"/>
    </location>
</feature>
<dbReference type="InterPro" id="IPR029209">
    <property type="entry name" value="DML1/Misato_tubulin"/>
</dbReference>
<dbReference type="SUPFAM" id="SSF52490">
    <property type="entry name" value="Tubulin nucleotide-binding domain-like"/>
    <property type="match status" value="1"/>
</dbReference>
<keyword evidence="8" id="KW-1185">Reference proteome</keyword>
<evidence type="ECO:0000259" key="6">
    <source>
        <dbReference type="Pfam" id="PF14881"/>
    </source>
</evidence>
<dbReference type="InParanoid" id="D2UYR3"/>
<feature type="compositionally biased region" description="Polar residues" evidence="4">
    <location>
        <begin position="128"/>
        <end position="137"/>
    </location>
</feature>
<sequence length="635" mass="72960">MREVVTLQFGHYSNFIGSHYWNTQKNVLEGYKPLMNNYHIPNFRPEVETSVLFRETRGGYSIHSEDEALEYFPRLLVFDLKGSRGSLRKNNADPYQSVDQEFINQHKNITRWDKLEVMKTFENTKQTKFTKQQLSKNENTRELVLSDDESEVSQSQEPQQKKQKKEYSRIDIEQDLEENVSLWSDYLQVDFHDKTICEPLQFQFEAESFNALNYESSEGFSMNSAFDVYSTGREVLHGNFSLDQYDDFSSQLMYFVEECDSLDGFQIFTDSFNAWGLTCTEFIEMIKDEVGTKVPIIAYASSPYIPSFASDTDRSKFILNTCLTYCDLYENASLFIPNNAQQLESMASSPFFSGFDPRKMYHSASVMAAAFDSVSLSYRLNGQGNKQIGMHTFAQEMTPLSSLKIANINLAFPYAYTMGSSLYQNLRGLNPIHQNNLFTPLLSNIASGYDSESPFAHSLILRGLNPVSVPLYHDSDLKELDQLRMKKYGGEELEKYRHLIGCNSHSEMIENYMGQTRSYSKHAFHVNQAFQTPYTFPRILNNETLSDKGFLREAGANAAERVESCPLGAYLSNSRNFVQHIKELNEYFDMLNGGTSALFSGGLTGATTFRYKISKDEMKEYKEVMGRMFDNYEES</sequence>
<dbReference type="GeneID" id="8863983"/>
<name>D2UYR3_NAEGR</name>
<evidence type="ECO:0000256" key="2">
    <source>
        <dbReference type="ARBA" id="ARBA00008507"/>
    </source>
</evidence>
<organism evidence="8">
    <name type="scientific">Naegleria gruberi</name>
    <name type="common">Amoeba</name>
    <dbReference type="NCBI Taxonomy" id="5762"/>
    <lineage>
        <taxon>Eukaryota</taxon>
        <taxon>Discoba</taxon>
        <taxon>Heterolobosea</taxon>
        <taxon>Tetramitia</taxon>
        <taxon>Eutetramitia</taxon>
        <taxon>Vahlkampfiidae</taxon>
        <taxon>Naegleria</taxon>
    </lineage>
</organism>
<dbReference type="CDD" id="cd06060">
    <property type="entry name" value="misato"/>
    <property type="match status" value="1"/>
</dbReference>
<dbReference type="VEuPathDB" id="AmoebaDB:NAEGRDRAFT_61560"/>
<dbReference type="OMA" id="HAFHVNQ"/>
<evidence type="ECO:0000313" key="7">
    <source>
        <dbReference type="EMBL" id="EFC50525.1"/>
    </source>
</evidence>
<dbReference type="GO" id="GO:0007005">
    <property type="term" value="P:mitochondrion organization"/>
    <property type="evidence" value="ECO:0007669"/>
    <property type="project" value="InterPro"/>
</dbReference>
<evidence type="ECO:0000313" key="8">
    <source>
        <dbReference type="Proteomes" id="UP000006671"/>
    </source>
</evidence>
<dbReference type="PANTHER" id="PTHR13391:SF0">
    <property type="entry name" value="PROTEIN MISATO HOMOLOG 1"/>
    <property type="match status" value="1"/>
</dbReference>
<dbReference type="InterPro" id="IPR049942">
    <property type="entry name" value="DML1/Misato"/>
</dbReference>
<dbReference type="InterPro" id="IPR036525">
    <property type="entry name" value="Tubulin/FtsZ_GTPase_sf"/>
</dbReference>
<dbReference type="PANTHER" id="PTHR13391">
    <property type="entry name" value="MITOCHONDRIAL DISTRIBUTION REGULATOR MISATO"/>
    <property type="match status" value="1"/>
</dbReference>
<feature type="region of interest" description="Disordered" evidence="4">
    <location>
        <begin position="128"/>
        <end position="168"/>
    </location>
</feature>
<dbReference type="Pfam" id="PF10644">
    <property type="entry name" value="Misat_Tub_SegII"/>
    <property type="match status" value="1"/>
</dbReference>
<dbReference type="STRING" id="5762.D2UYR3"/>
<dbReference type="OrthoDB" id="271881at2759"/>
<feature type="domain" description="DML1/Misato tubulin" evidence="6">
    <location>
        <begin position="178"/>
        <end position="380"/>
    </location>
</feature>
<evidence type="ECO:0000259" key="5">
    <source>
        <dbReference type="Pfam" id="PF10644"/>
    </source>
</evidence>
<gene>
    <name evidence="7" type="ORF">NAEGRDRAFT_61560</name>
</gene>
<evidence type="ECO:0000256" key="4">
    <source>
        <dbReference type="SAM" id="MobiDB-lite"/>
    </source>
</evidence>
<dbReference type="InterPro" id="IPR019605">
    <property type="entry name" value="Misato_II_tubulin-like"/>
</dbReference>
<comment type="subcellular location">
    <subcellularLocation>
        <location evidence="1">Mitochondrion</location>
    </subcellularLocation>
</comment>
<dbReference type="Gene3D" id="3.40.50.1440">
    <property type="entry name" value="Tubulin/FtsZ, GTPase domain"/>
    <property type="match status" value="1"/>
</dbReference>
<proteinExistence type="inferred from homology"/>
<dbReference type="GO" id="GO:0005739">
    <property type="term" value="C:mitochondrion"/>
    <property type="evidence" value="ECO:0007669"/>
    <property type="project" value="UniProtKB-SubCell"/>
</dbReference>
<accession>D2UYR3</accession>
<comment type="similarity">
    <text evidence="2">Belongs to the misato family.</text>
</comment>
<dbReference type="Proteomes" id="UP000006671">
    <property type="component" value="Unassembled WGS sequence"/>
</dbReference>
<evidence type="ECO:0000256" key="1">
    <source>
        <dbReference type="ARBA" id="ARBA00004173"/>
    </source>
</evidence>
<dbReference type="eggNOG" id="KOG2530">
    <property type="taxonomic scope" value="Eukaryota"/>
</dbReference>
<dbReference type="KEGG" id="ngr:NAEGRDRAFT_61560"/>
<dbReference type="Pfam" id="PF14881">
    <property type="entry name" value="Tubulin_3"/>
    <property type="match status" value="1"/>
</dbReference>
<protein>
    <submittedName>
        <fullName evidence="7">Predicted protein</fullName>
    </submittedName>
</protein>
<dbReference type="RefSeq" id="XP_002683269.1">
    <property type="nucleotide sequence ID" value="XM_002683223.1"/>
</dbReference>
<dbReference type="FunCoup" id="D2UYR3">
    <property type="interactions" value="172"/>
</dbReference>
<keyword evidence="3" id="KW-0496">Mitochondrion</keyword>